<dbReference type="STRING" id="104663.SAMN04488121_109253"/>
<dbReference type="EMBL" id="FNBN01000009">
    <property type="protein sequence ID" value="SDH20211.1"/>
    <property type="molecule type" value="Genomic_DNA"/>
</dbReference>
<keyword evidence="1" id="KW-0732">Signal</keyword>
<evidence type="ECO:0000256" key="1">
    <source>
        <dbReference type="SAM" id="SignalP"/>
    </source>
</evidence>
<accession>A0A1G8AH36</accession>
<protein>
    <recommendedName>
        <fullName evidence="4">Tetratricopeptide repeat-containing protein</fullName>
    </recommendedName>
</protein>
<dbReference type="RefSeq" id="WP_089837122.1">
    <property type="nucleotide sequence ID" value="NZ_FNBN01000009.1"/>
</dbReference>
<feature type="signal peptide" evidence="1">
    <location>
        <begin position="1"/>
        <end position="20"/>
    </location>
</feature>
<sequence>MKRIITLFLLLYLVPSLSPAQQTNLLWEKAGRTFMTFDLNGSAAILRDILRDPNTNASDSAKVYRTLGLRDWQFHHDYDLAIRRIDSALATRGSGNASLVALSNIAAEAQRYPAALAAAGKALQFAATPVEYRDAAIAYANTVYLSSKNNQHPDITLLNTAGKLLREVLQKTPGHPQAAKLLVGTGILKKDGRLVLTGWSAYFHFVTADSAYAYLKEPARILSTILPHWKDNKLSANEREQVAQALAKSGLYEHAALLATPSQRDIPIYARYLQEIGTLTDNYYRQIAVHAANDSLFERQVMTLCAGVLNDLHLSAGKDSLTFEKFLEVMQPRFGTMGFLGTTSSFHAKEICLGHIVNITRKDVLQYGYKASLTFIEIDLMTSNGFISWLSNKRSGNGGWSVNDTIYRVREAYMREPVEAWTLVTDSTVRKEQLSIFEKATANAATPDTATLLNGINIRLRLNEMDSLYATLYRRGLRGSDLQLQFMNTLERKEEDASIFAHEGRHSIDQLYFAKDFEKAPSSEREYRAKLSEIVCADFPLFIFGKLVSTVGISGHGMANRMILENALTWMGTHQREISGYDTTLPAIKQLHLLSASQIQTCFREADPLSKH</sequence>
<name>A0A1G8AH36_CHIFI</name>
<gene>
    <name evidence="2" type="ORF">SAMN04488121_109253</name>
</gene>
<evidence type="ECO:0000313" key="3">
    <source>
        <dbReference type="Proteomes" id="UP000199045"/>
    </source>
</evidence>
<dbReference type="Proteomes" id="UP000199045">
    <property type="component" value="Unassembled WGS sequence"/>
</dbReference>
<evidence type="ECO:0008006" key="4">
    <source>
        <dbReference type="Google" id="ProtNLM"/>
    </source>
</evidence>
<organism evidence="2 3">
    <name type="scientific">Chitinophaga filiformis</name>
    <name type="common">Myxococcus filiformis</name>
    <name type="synonym">Flexibacter filiformis</name>
    <dbReference type="NCBI Taxonomy" id="104663"/>
    <lineage>
        <taxon>Bacteria</taxon>
        <taxon>Pseudomonadati</taxon>
        <taxon>Bacteroidota</taxon>
        <taxon>Chitinophagia</taxon>
        <taxon>Chitinophagales</taxon>
        <taxon>Chitinophagaceae</taxon>
        <taxon>Chitinophaga</taxon>
    </lineage>
</organism>
<proteinExistence type="predicted"/>
<dbReference type="OrthoDB" id="1466170at2"/>
<reference evidence="2 3" key="1">
    <citation type="submission" date="2016-10" db="EMBL/GenBank/DDBJ databases">
        <authorList>
            <person name="de Groot N.N."/>
        </authorList>
    </citation>
    <scope>NUCLEOTIDE SEQUENCE [LARGE SCALE GENOMIC DNA]</scope>
    <source>
        <strain evidence="2 3">DSM 527</strain>
    </source>
</reference>
<dbReference type="AlphaFoldDB" id="A0A1G8AH36"/>
<evidence type="ECO:0000313" key="2">
    <source>
        <dbReference type="EMBL" id="SDH20211.1"/>
    </source>
</evidence>
<feature type="chain" id="PRO_5011701288" description="Tetratricopeptide repeat-containing protein" evidence="1">
    <location>
        <begin position="21"/>
        <end position="612"/>
    </location>
</feature>